<evidence type="ECO:0000313" key="5">
    <source>
        <dbReference type="EMBL" id="SEE14354.1"/>
    </source>
</evidence>
<organism evidence="5 6">
    <name type="scientific">Bradyrhizobium erythrophlei</name>
    <dbReference type="NCBI Taxonomy" id="1437360"/>
    <lineage>
        <taxon>Bacteria</taxon>
        <taxon>Pseudomonadati</taxon>
        <taxon>Pseudomonadota</taxon>
        <taxon>Alphaproteobacteria</taxon>
        <taxon>Hyphomicrobiales</taxon>
        <taxon>Nitrobacteraceae</taxon>
        <taxon>Bradyrhizobium</taxon>
    </lineage>
</organism>
<dbReference type="SMART" id="SM00342">
    <property type="entry name" value="HTH_ARAC"/>
    <property type="match status" value="1"/>
</dbReference>
<dbReference type="PANTHER" id="PTHR46796">
    <property type="entry name" value="HTH-TYPE TRANSCRIPTIONAL ACTIVATOR RHAS-RELATED"/>
    <property type="match status" value="1"/>
</dbReference>
<keyword evidence="2" id="KW-0238">DNA-binding</keyword>
<sequence>MWLTATPHQLRFFGTIYWPCDGAGNNHRRGVQNLDGAPMDDTDTSSDGFYGRRLASHLGMEGDCVRKINRHGKLALAITRLTCTRFVRERTAAIPLEPAFSILHQLGDLDRHSCWLAGRQRYSGSFGAGTVSVIDLRDNPQCEFRGPFDALQYYIPRRALDDFAYENSAKPISTLKWTRDRRDPYLSTLSNILLNALEEESANNQLFVDQLGLSLLAHFAQTYGDLSSREGIQEGGLAPWQERRAKEIMRARLASGLTIADVAAECRLTPSHFARSFRRSTGIAPHEYLSRLRIDEAKRLMTTTKLPLADIALICGFGDQSYFTRVFSRSVGTSPGAWRRARSEG</sequence>
<keyword evidence="3" id="KW-0804">Transcription</keyword>
<protein>
    <submittedName>
        <fullName evidence="5">Transcriptional regulator, AraC family</fullName>
    </submittedName>
</protein>
<dbReference type="InterPro" id="IPR009057">
    <property type="entry name" value="Homeodomain-like_sf"/>
</dbReference>
<dbReference type="PRINTS" id="PR00032">
    <property type="entry name" value="HTHARAC"/>
</dbReference>
<accession>A0A1H5GFW7</accession>
<evidence type="ECO:0000259" key="4">
    <source>
        <dbReference type="PROSITE" id="PS01124"/>
    </source>
</evidence>
<dbReference type="InterPro" id="IPR018060">
    <property type="entry name" value="HTH_AraC"/>
</dbReference>
<evidence type="ECO:0000256" key="3">
    <source>
        <dbReference type="ARBA" id="ARBA00023163"/>
    </source>
</evidence>
<dbReference type="Proteomes" id="UP000198992">
    <property type="component" value="Unassembled WGS sequence"/>
</dbReference>
<dbReference type="AlphaFoldDB" id="A0A1H5GFW7"/>
<dbReference type="InterPro" id="IPR050204">
    <property type="entry name" value="AraC_XylS_family_regulators"/>
</dbReference>
<evidence type="ECO:0000256" key="1">
    <source>
        <dbReference type="ARBA" id="ARBA00023015"/>
    </source>
</evidence>
<name>A0A1H5GFW7_9BRAD</name>
<keyword evidence="1" id="KW-0805">Transcription regulation</keyword>
<dbReference type="PROSITE" id="PS00041">
    <property type="entry name" value="HTH_ARAC_FAMILY_1"/>
    <property type="match status" value="1"/>
</dbReference>
<dbReference type="SUPFAM" id="SSF46689">
    <property type="entry name" value="Homeodomain-like"/>
    <property type="match status" value="2"/>
</dbReference>
<reference evidence="5 6" key="1">
    <citation type="submission" date="2016-10" db="EMBL/GenBank/DDBJ databases">
        <authorList>
            <person name="de Groot N.N."/>
        </authorList>
    </citation>
    <scope>NUCLEOTIDE SEQUENCE [LARGE SCALE GENOMIC DNA]</scope>
    <source>
        <strain evidence="5 6">MT12</strain>
    </source>
</reference>
<dbReference type="InterPro" id="IPR018062">
    <property type="entry name" value="HTH_AraC-typ_CS"/>
</dbReference>
<evidence type="ECO:0000313" key="6">
    <source>
        <dbReference type="Proteomes" id="UP000198992"/>
    </source>
</evidence>
<dbReference type="GO" id="GO:0003700">
    <property type="term" value="F:DNA-binding transcription factor activity"/>
    <property type="evidence" value="ECO:0007669"/>
    <property type="project" value="InterPro"/>
</dbReference>
<dbReference type="EMBL" id="FNTH01000001">
    <property type="protein sequence ID" value="SEE14354.1"/>
    <property type="molecule type" value="Genomic_DNA"/>
</dbReference>
<dbReference type="Pfam" id="PF12833">
    <property type="entry name" value="HTH_18"/>
    <property type="match status" value="1"/>
</dbReference>
<dbReference type="PANTHER" id="PTHR46796:SF14">
    <property type="entry name" value="TRANSCRIPTIONAL REGULATORY PROTEIN"/>
    <property type="match status" value="1"/>
</dbReference>
<dbReference type="PROSITE" id="PS01124">
    <property type="entry name" value="HTH_ARAC_FAMILY_2"/>
    <property type="match status" value="1"/>
</dbReference>
<dbReference type="Gene3D" id="1.10.10.60">
    <property type="entry name" value="Homeodomain-like"/>
    <property type="match status" value="2"/>
</dbReference>
<feature type="domain" description="HTH araC/xylS-type" evidence="4">
    <location>
        <begin position="243"/>
        <end position="341"/>
    </location>
</feature>
<proteinExistence type="predicted"/>
<evidence type="ECO:0000256" key="2">
    <source>
        <dbReference type="ARBA" id="ARBA00023125"/>
    </source>
</evidence>
<gene>
    <name evidence="5" type="ORF">SAMN05444164_7068</name>
</gene>
<dbReference type="InterPro" id="IPR020449">
    <property type="entry name" value="Tscrpt_reg_AraC-type_HTH"/>
</dbReference>
<dbReference type="GO" id="GO:0043565">
    <property type="term" value="F:sequence-specific DNA binding"/>
    <property type="evidence" value="ECO:0007669"/>
    <property type="project" value="InterPro"/>
</dbReference>